<accession>M4V8I0</accession>
<dbReference type="STRING" id="1184267.A11Q_550"/>
<dbReference type="KEGG" id="bex:A11Q_550"/>
<evidence type="ECO:0008006" key="4">
    <source>
        <dbReference type="Google" id="ProtNLM"/>
    </source>
</evidence>
<keyword evidence="3" id="KW-1185">Reference proteome</keyword>
<feature type="chain" id="PRO_5004059967" description="Lipoprotein" evidence="1">
    <location>
        <begin position="23"/>
        <end position="194"/>
    </location>
</feature>
<dbReference type="HOGENOM" id="CLU_1400076_0_0_7"/>
<gene>
    <name evidence="2" type="ORF">A11Q_550</name>
</gene>
<proteinExistence type="predicted"/>
<dbReference type="RefSeq" id="WP_015469260.1">
    <property type="nucleotide sequence ID" value="NC_020813.1"/>
</dbReference>
<protein>
    <recommendedName>
        <fullName evidence="4">Lipoprotein</fullName>
    </recommendedName>
</protein>
<evidence type="ECO:0000313" key="3">
    <source>
        <dbReference type="Proteomes" id="UP000012040"/>
    </source>
</evidence>
<feature type="signal peptide" evidence="1">
    <location>
        <begin position="1"/>
        <end position="22"/>
    </location>
</feature>
<dbReference type="Proteomes" id="UP000012040">
    <property type="component" value="Chromosome"/>
</dbReference>
<reference evidence="2 3" key="1">
    <citation type="journal article" date="2013" name="ISME J.">
        <title>By their genes ye shall know them: genomic signatures of predatory bacteria.</title>
        <authorList>
            <person name="Pasternak Z."/>
            <person name="Pietrokovski S."/>
            <person name="Rotem O."/>
            <person name="Gophna U."/>
            <person name="Lurie-Weinberger M.N."/>
            <person name="Jurkevitch E."/>
        </authorList>
    </citation>
    <scope>NUCLEOTIDE SEQUENCE [LARGE SCALE GENOMIC DNA]</scope>
    <source>
        <strain evidence="2 3">JSS</strain>
    </source>
</reference>
<evidence type="ECO:0000313" key="2">
    <source>
        <dbReference type="EMBL" id="AGH94770.1"/>
    </source>
</evidence>
<name>M4V8I0_9BACT</name>
<dbReference type="AlphaFoldDB" id="M4V8I0"/>
<evidence type="ECO:0000256" key="1">
    <source>
        <dbReference type="SAM" id="SignalP"/>
    </source>
</evidence>
<sequence>MKAAWAYALAVLVLLVSFQNCQKPPHPDELGSQNVYAAGVVSKVDLSHESVKSVEFIITDLKSIVHTTGNTIQVKYHKVLDIDMVSGNITVTNDMDPSVENYCLTSELKAELNSILHASEVCKRGPVASADTNMCAQVVHNAYANLFTDREQFSLGYASDACGSNAIDLCGEQADLLRGYIQNLKSEYSTLSCN</sequence>
<dbReference type="eggNOG" id="ENOG5032J73">
    <property type="taxonomic scope" value="Bacteria"/>
</dbReference>
<keyword evidence="1" id="KW-0732">Signal</keyword>
<organism evidence="2 3">
    <name type="scientific">Pseudobdellovibrio exovorus JSS</name>
    <dbReference type="NCBI Taxonomy" id="1184267"/>
    <lineage>
        <taxon>Bacteria</taxon>
        <taxon>Pseudomonadati</taxon>
        <taxon>Bdellovibrionota</taxon>
        <taxon>Bdellovibrionia</taxon>
        <taxon>Bdellovibrionales</taxon>
        <taxon>Pseudobdellovibrionaceae</taxon>
        <taxon>Pseudobdellovibrio</taxon>
    </lineage>
</organism>
<dbReference type="PATRIC" id="fig|1184267.3.peg.561"/>
<dbReference type="EMBL" id="CP003537">
    <property type="protein sequence ID" value="AGH94770.1"/>
    <property type="molecule type" value="Genomic_DNA"/>
</dbReference>